<dbReference type="GO" id="GO:0007059">
    <property type="term" value="P:chromosome segregation"/>
    <property type="evidence" value="ECO:0007669"/>
    <property type="project" value="TreeGrafter"/>
</dbReference>
<sequence>MSTAVLSPVTALHDRMTLSPPSTPSSSRRNDNADWEAKYHEVSELLQETRAELDEFQTSSKELEEELERELETTERQMTDLRNRVERVERERDDCKGKLSNLQGTHNTTVNSLQRELDALRQQYSLMKVQLRELEVGNDDLERSERAVSSSLADLEARYARALEEKILLEHELQDRVALEEDMQRLRDELREANEESTILKEQNTRLSEQYTAMDEQNHSLSDEISRLREELAQTQHLLEIAKTQPSFPSAPTTATSSAKSVSSHDSRPPTPSNASRTSSDLHLEDLVVTSPSKQANATPRAKVGMLASPSKRAMPSTRRPTTGIATPTALRTPNAQSALLSRNGLNSSTTANGTPDLLRRSTNGPNLASPVPTRLPTVRNSPALVAPRSRILNGGPATSGLLPKRGTAVQMVGEMRARVRTLEQKINRVPLPRIRNPSVRMRSTDTSKENETDLNKEKLEWKARRSLEPAPQDSPGWVIVTDGPGRKGGERDCPSPSPAPRPPLAECASFSSQQSGSTHRPSFSSDRSRRSTHESPPPSAFRAVSESHNEIPASGRATPASTTGSTRAASRSRISLSGRTTPNFGVNPTTIFGMSIRRPQSRNSSRNPFSTSVNGSYDGPSSIPMPLSAAPSLARIPASPLPARASDDRNNFFARPTTPVGLAMLPVPVPVDRSPSKSENLNMRRSTRTLSLHPSGQSGRGTATNPHLPGLSNTRKVSSPPRRVTSPPRKVASPPRGGANLGASRIGRPGSFGLAGKQGGKEEKKEGPPGRLRSGSVGWNNRGR</sequence>
<feature type="compositionally biased region" description="Low complexity" evidence="7">
    <location>
        <begin position="246"/>
        <end position="262"/>
    </location>
</feature>
<dbReference type="AlphaFoldDB" id="A0A8H3E7G7"/>
<name>A0A8H3E7G7_9AGAM</name>
<feature type="region of interest" description="Disordered" evidence="7">
    <location>
        <begin position="663"/>
        <end position="785"/>
    </location>
</feature>
<feature type="domain" description="NUDE" evidence="8">
    <location>
        <begin position="151"/>
        <end position="321"/>
    </location>
</feature>
<evidence type="ECO:0000256" key="7">
    <source>
        <dbReference type="SAM" id="MobiDB-lite"/>
    </source>
</evidence>
<dbReference type="EMBL" id="CAJNJQ010003374">
    <property type="protein sequence ID" value="CAE7197595.1"/>
    <property type="molecule type" value="Genomic_DNA"/>
</dbReference>
<keyword evidence="4" id="KW-0493">Microtubule</keyword>
<evidence type="ECO:0000256" key="5">
    <source>
        <dbReference type="ARBA" id="ARBA00023054"/>
    </source>
</evidence>
<protein>
    <recommendedName>
        <fullName evidence="8">NUDE domain-containing protein</fullName>
    </recommendedName>
</protein>
<feature type="region of interest" description="Disordered" evidence="7">
    <location>
        <begin position="345"/>
        <end position="383"/>
    </location>
</feature>
<feature type="compositionally biased region" description="Basic and acidic residues" evidence="7">
    <location>
        <begin position="760"/>
        <end position="769"/>
    </location>
</feature>
<dbReference type="GO" id="GO:0008017">
    <property type="term" value="F:microtubule binding"/>
    <property type="evidence" value="ECO:0007669"/>
    <property type="project" value="InterPro"/>
</dbReference>
<dbReference type="InterPro" id="IPR006964">
    <property type="entry name" value="NUDE_dom"/>
</dbReference>
<evidence type="ECO:0000313" key="9">
    <source>
        <dbReference type="EMBL" id="CAE7197595.1"/>
    </source>
</evidence>
<dbReference type="GO" id="GO:0000132">
    <property type="term" value="P:establishment of mitotic spindle orientation"/>
    <property type="evidence" value="ECO:0007669"/>
    <property type="project" value="TreeGrafter"/>
</dbReference>
<dbReference type="PANTHER" id="PTHR10921:SF1">
    <property type="entry name" value="NUCLEAR DISTRIBUTION PROTEIN NUDE HOMOLOG"/>
    <property type="match status" value="1"/>
</dbReference>
<accession>A0A8H3E7G7</accession>
<evidence type="ECO:0000256" key="3">
    <source>
        <dbReference type="ARBA" id="ARBA00022490"/>
    </source>
</evidence>
<feature type="compositionally biased region" description="Low complexity" evidence="7">
    <location>
        <begin position="596"/>
        <end position="609"/>
    </location>
</feature>
<dbReference type="PANTHER" id="PTHR10921">
    <property type="entry name" value="NUCLEAR DISTRIBUTION PROTEIN NUDE HOMOLOG 1"/>
    <property type="match status" value="1"/>
</dbReference>
<evidence type="ECO:0000259" key="8">
    <source>
        <dbReference type="Pfam" id="PF04880"/>
    </source>
</evidence>
<evidence type="ECO:0000256" key="6">
    <source>
        <dbReference type="ARBA" id="ARBA00023212"/>
    </source>
</evidence>
<dbReference type="Proteomes" id="UP000663827">
    <property type="component" value="Unassembled WGS sequence"/>
</dbReference>
<feature type="compositionally biased region" description="Polar residues" evidence="7">
    <location>
        <begin position="319"/>
        <end position="329"/>
    </location>
</feature>
<keyword evidence="3" id="KW-0963">Cytoplasm</keyword>
<keyword evidence="6" id="KW-0206">Cytoskeleton</keyword>
<evidence type="ECO:0000256" key="2">
    <source>
        <dbReference type="ARBA" id="ARBA00007429"/>
    </source>
</evidence>
<dbReference type="GO" id="GO:0047496">
    <property type="term" value="P:vesicle transport along microtubule"/>
    <property type="evidence" value="ECO:0007669"/>
    <property type="project" value="TreeGrafter"/>
</dbReference>
<comment type="similarity">
    <text evidence="2">Belongs to the nudE family.</text>
</comment>
<feature type="compositionally biased region" description="Polar residues" evidence="7">
    <location>
        <begin position="575"/>
        <end position="593"/>
    </location>
</feature>
<dbReference type="InterPro" id="IPR033494">
    <property type="entry name" value="NUDE"/>
</dbReference>
<feature type="compositionally biased region" description="Basic and acidic residues" evidence="7">
    <location>
        <begin position="443"/>
        <end position="468"/>
    </location>
</feature>
<feature type="compositionally biased region" description="Basic and acidic residues" evidence="7">
    <location>
        <begin position="485"/>
        <end position="494"/>
    </location>
</feature>
<comment type="caution">
    <text evidence="9">The sequence shown here is derived from an EMBL/GenBank/DDBJ whole genome shotgun (WGS) entry which is preliminary data.</text>
</comment>
<feature type="compositionally biased region" description="Polar residues" evidence="7">
    <location>
        <begin position="678"/>
        <end position="706"/>
    </location>
</feature>
<feature type="region of interest" description="Disordered" evidence="7">
    <location>
        <begin position="1"/>
        <end position="36"/>
    </location>
</feature>
<reference evidence="9" key="1">
    <citation type="submission" date="2021-01" db="EMBL/GenBank/DDBJ databases">
        <authorList>
            <person name="Kaushik A."/>
        </authorList>
    </citation>
    <scope>NUCLEOTIDE SEQUENCE</scope>
    <source>
        <strain evidence="9">AG5</strain>
    </source>
</reference>
<evidence type="ECO:0000313" key="10">
    <source>
        <dbReference type="Proteomes" id="UP000663827"/>
    </source>
</evidence>
<proteinExistence type="inferred from homology"/>
<feature type="region of interest" description="Disordered" evidence="7">
    <location>
        <begin position="429"/>
        <end position="629"/>
    </location>
</feature>
<feature type="region of interest" description="Disordered" evidence="7">
    <location>
        <begin position="242"/>
        <end position="329"/>
    </location>
</feature>
<feature type="compositionally biased region" description="Low complexity" evidence="7">
    <location>
        <begin position="553"/>
        <end position="574"/>
    </location>
</feature>
<feature type="compositionally biased region" description="Low complexity" evidence="7">
    <location>
        <begin position="716"/>
        <end position="732"/>
    </location>
</feature>
<feature type="compositionally biased region" description="Polar residues" evidence="7">
    <location>
        <begin position="510"/>
        <end position="520"/>
    </location>
</feature>
<feature type="compositionally biased region" description="Polar residues" evidence="7">
    <location>
        <begin position="345"/>
        <end position="354"/>
    </location>
</feature>
<dbReference type="GO" id="GO:0000776">
    <property type="term" value="C:kinetochore"/>
    <property type="evidence" value="ECO:0007669"/>
    <property type="project" value="TreeGrafter"/>
</dbReference>
<dbReference type="GO" id="GO:0005871">
    <property type="term" value="C:kinesin complex"/>
    <property type="evidence" value="ECO:0007669"/>
    <property type="project" value="TreeGrafter"/>
</dbReference>
<organism evidence="9 10">
    <name type="scientific">Rhizoctonia solani</name>
    <dbReference type="NCBI Taxonomy" id="456999"/>
    <lineage>
        <taxon>Eukaryota</taxon>
        <taxon>Fungi</taxon>
        <taxon>Dikarya</taxon>
        <taxon>Basidiomycota</taxon>
        <taxon>Agaricomycotina</taxon>
        <taxon>Agaricomycetes</taxon>
        <taxon>Cantharellales</taxon>
        <taxon>Ceratobasidiaceae</taxon>
        <taxon>Rhizoctonia</taxon>
    </lineage>
</organism>
<keyword evidence="5" id="KW-0175">Coiled coil</keyword>
<dbReference type="Pfam" id="PF04880">
    <property type="entry name" value="NUDE_C"/>
    <property type="match status" value="1"/>
</dbReference>
<evidence type="ECO:0000256" key="1">
    <source>
        <dbReference type="ARBA" id="ARBA00004245"/>
    </source>
</evidence>
<dbReference type="Gene3D" id="6.10.250.1080">
    <property type="match status" value="1"/>
</dbReference>
<gene>
    <name evidence="9" type="ORF">RDB_LOCUS134842</name>
</gene>
<feature type="region of interest" description="Disordered" evidence="7">
    <location>
        <begin position="639"/>
        <end position="658"/>
    </location>
</feature>
<dbReference type="GO" id="GO:0007020">
    <property type="term" value="P:microtubule nucleation"/>
    <property type="evidence" value="ECO:0007669"/>
    <property type="project" value="TreeGrafter"/>
</dbReference>
<dbReference type="GO" id="GO:0005874">
    <property type="term" value="C:microtubule"/>
    <property type="evidence" value="ECO:0007669"/>
    <property type="project" value="UniProtKB-KW"/>
</dbReference>
<dbReference type="GO" id="GO:0051642">
    <property type="term" value="P:centrosome localization"/>
    <property type="evidence" value="ECO:0007669"/>
    <property type="project" value="TreeGrafter"/>
</dbReference>
<comment type="subcellular location">
    <subcellularLocation>
        <location evidence="1">Cytoplasm</location>
        <location evidence="1">Cytoskeleton</location>
    </subcellularLocation>
</comment>
<evidence type="ECO:0000256" key="4">
    <source>
        <dbReference type="ARBA" id="ARBA00022701"/>
    </source>
</evidence>